<protein>
    <submittedName>
        <fullName evidence="2">Uncharacterized protein</fullName>
    </submittedName>
</protein>
<dbReference type="AlphaFoldDB" id="A0A078A1M0"/>
<proteinExistence type="predicted"/>
<evidence type="ECO:0000256" key="1">
    <source>
        <dbReference type="SAM" id="MobiDB-lite"/>
    </source>
</evidence>
<evidence type="ECO:0000313" key="2">
    <source>
        <dbReference type="EMBL" id="CDW75742.1"/>
    </source>
</evidence>
<sequence length="74" mass="8117">MNFNARKTFKLAHSILNSQRQTARMATSVQGLAFQQMQMSMKMSGNSLLMDGSAIEESQGNSLIEASEEGDDDT</sequence>
<name>A0A078A1M0_STYLE</name>
<keyword evidence="3" id="KW-1185">Reference proteome</keyword>
<reference evidence="2 3" key="1">
    <citation type="submission" date="2014-06" db="EMBL/GenBank/DDBJ databases">
        <authorList>
            <person name="Swart Estienne"/>
        </authorList>
    </citation>
    <scope>NUCLEOTIDE SEQUENCE [LARGE SCALE GENOMIC DNA]</scope>
    <source>
        <strain evidence="2 3">130c</strain>
    </source>
</reference>
<organism evidence="2 3">
    <name type="scientific">Stylonychia lemnae</name>
    <name type="common">Ciliate</name>
    <dbReference type="NCBI Taxonomy" id="5949"/>
    <lineage>
        <taxon>Eukaryota</taxon>
        <taxon>Sar</taxon>
        <taxon>Alveolata</taxon>
        <taxon>Ciliophora</taxon>
        <taxon>Intramacronucleata</taxon>
        <taxon>Spirotrichea</taxon>
        <taxon>Stichotrichia</taxon>
        <taxon>Sporadotrichida</taxon>
        <taxon>Oxytrichidae</taxon>
        <taxon>Stylonychinae</taxon>
        <taxon>Stylonychia</taxon>
    </lineage>
</organism>
<accession>A0A078A1M0</accession>
<evidence type="ECO:0000313" key="3">
    <source>
        <dbReference type="Proteomes" id="UP000039865"/>
    </source>
</evidence>
<dbReference type="EMBL" id="CCKQ01004582">
    <property type="protein sequence ID" value="CDW75742.1"/>
    <property type="molecule type" value="Genomic_DNA"/>
</dbReference>
<dbReference type="Proteomes" id="UP000039865">
    <property type="component" value="Unassembled WGS sequence"/>
</dbReference>
<gene>
    <name evidence="2" type="primary">Contig3926.g4196</name>
    <name evidence="2" type="ORF">STYLEM_4737</name>
</gene>
<feature type="region of interest" description="Disordered" evidence="1">
    <location>
        <begin position="50"/>
        <end position="74"/>
    </location>
</feature>
<dbReference type="InParanoid" id="A0A078A1M0"/>